<keyword evidence="3" id="KW-1185">Reference proteome</keyword>
<organism evidence="2 3">
    <name type="scientific">Dendrothele bispora (strain CBS 962.96)</name>
    <dbReference type="NCBI Taxonomy" id="1314807"/>
    <lineage>
        <taxon>Eukaryota</taxon>
        <taxon>Fungi</taxon>
        <taxon>Dikarya</taxon>
        <taxon>Basidiomycota</taxon>
        <taxon>Agaricomycotina</taxon>
        <taxon>Agaricomycetes</taxon>
        <taxon>Agaricomycetidae</taxon>
        <taxon>Agaricales</taxon>
        <taxon>Agaricales incertae sedis</taxon>
        <taxon>Dendrothele</taxon>
    </lineage>
</organism>
<evidence type="ECO:0000313" key="3">
    <source>
        <dbReference type="Proteomes" id="UP000297245"/>
    </source>
</evidence>
<name>A0A4S8MCT9_DENBC</name>
<accession>A0A4S8MCT9</accession>
<sequence length="96" mass="9401">MASLDGTPDTAHTRHDLFGYGGSTFSGSSGSHGSHGGSGGGGDPSPMESLVGSGTGAGSKRSNNGFPRAGVVVGLALAGGGLEGKMLRRRFCQGCF</sequence>
<proteinExistence type="predicted"/>
<dbReference type="Proteomes" id="UP000297245">
    <property type="component" value="Unassembled WGS sequence"/>
</dbReference>
<feature type="compositionally biased region" description="Gly residues" evidence="1">
    <location>
        <begin position="33"/>
        <end position="43"/>
    </location>
</feature>
<gene>
    <name evidence="2" type="ORF">K435DRAFT_776710</name>
</gene>
<feature type="region of interest" description="Disordered" evidence="1">
    <location>
        <begin position="1"/>
        <end position="66"/>
    </location>
</feature>
<dbReference type="EMBL" id="ML179108">
    <property type="protein sequence ID" value="THV00142.1"/>
    <property type="molecule type" value="Genomic_DNA"/>
</dbReference>
<evidence type="ECO:0000256" key="1">
    <source>
        <dbReference type="SAM" id="MobiDB-lite"/>
    </source>
</evidence>
<reference evidence="2 3" key="1">
    <citation type="journal article" date="2019" name="Nat. Ecol. Evol.">
        <title>Megaphylogeny resolves global patterns of mushroom evolution.</title>
        <authorList>
            <person name="Varga T."/>
            <person name="Krizsan K."/>
            <person name="Foldi C."/>
            <person name="Dima B."/>
            <person name="Sanchez-Garcia M."/>
            <person name="Sanchez-Ramirez S."/>
            <person name="Szollosi G.J."/>
            <person name="Szarkandi J.G."/>
            <person name="Papp V."/>
            <person name="Albert L."/>
            <person name="Andreopoulos W."/>
            <person name="Angelini C."/>
            <person name="Antonin V."/>
            <person name="Barry K.W."/>
            <person name="Bougher N.L."/>
            <person name="Buchanan P."/>
            <person name="Buyck B."/>
            <person name="Bense V."/>
            <person name="Catcheside P."/>
            <person name="Chovatia M."/>
            <person name="Cooper J."/>
            <person name="Damon W."/>
            <person name="Desjardin D."/>
            <person name="Finy P."/>
            <person name="Geml J."/>
            <person name="Haridas S."/>
            <person name="Hughes K."/>
            <person name="Justo A."/>
            <person name="Karasinski D."/>
            <person name="Kautmanova I."/>
            <person name="Kiss B."/>
            <person name="Kocsube S."/>
            <person name="Kotiranta H."/>
            <person name="LaButti K.M."/>
            <person name="Lechner B.E."/>
            <person name="Liimatainen K."/>
            <person name="Lipzen A."/>
            <person name="Lukacs Z."/>
            <person name="Mihaltcheva S."/>
            <person name="Morgado L.N."/>
            <person name="Niskanen T."/>
            <person name="Noordeloos M.E."/>
            <person name="Ohm R.A."/>
            <person name="Ortiz-Santana B."/>
            <person name="Ovrebo C."/>
            <person name="Racz N."/>
            <person name="Riley R."/>
            <person name="Savchenko A."/>
            <person name="Shiryaev A."/>
            <person name="Soop K."/>
            <person name="Spirin V."/>
            <person name="Szebenyi C."/>
            <person name="Tomsovsky M."/>
            <person name="Tulloss R.E."/>
            <person name="Uehling J."/>
            <person name="Grigoriev I.V."/>
            <person name="Vagvolgyi C."/>
            <person name="Papp T."/>
            <person name="Martin F.M."/>
            <person name="Miettinen O."/>
            <person name="Hibbett D.S."/>
            <person name="Nagy L.G."/>
        </authorList>
    </citation>
    <scope>NUCLEOTIDE SEQUENCE [LARGE SCALE GENOMIC DNA]</scope>
    <source>
        <strain evidence="2 3">CBS 962.96</strain>
    </source>
</reference>
<evidence type="ECO:0000313" key="2">
    <source>
        <dbReference type="EMBL" id="THV00142.1"/>
    </source>
</evidence>
<dbReference type="AlphaFoldDB" id="A0A4S8MCT9"/>
<protein>
    <submittedName>
        <fullName evidence="2">Uncharacterized protein</fullName>
    </submittedName>
</protein>